<evidence type="ECO:0000313" key="2">
    <source>
        <dbReference type="Proteomes" id="UP000272942"/>
    </source>
</evidence>
<name>A0A183A294_9TREM</name>
<dbReference type="Proteomes" id="UP000272942">
    <property type="component" value="Unassembled WGS sequence"/>
</dbReference>
<accession>A0A183A294</accession>
<evidence type="ECO:0000313" key="3">
    <source>
        <dbReference type="WBParaSite" id="ECPE_0000107901-mRNA-1"/>
    </source>
</evidence>
<keyword evidence="2" id="KW-1185">Reference proteome</keyword>
<dbReference type="AlphaFoldDB" id="A0A183A294"/>
<dbReference type="OrthoDB" id="6277121at2759"/>
<sequence>MNMPKTPKSEDVIAQMVDTNGTQPANVLSVLTERLEKLSTRTPTATRSAPEKYNVGDNFQRWKKQVKICLENFLPERHPNLVLSRVWENDSPSELEKNLLEQLVLGSRSNNVRQHLLINPPSDVEMAVKRAEDTEKLMAATAANQECPTVGQDGAQEVGH</sequence>
<dbReference type="EMBL" id="UZAN01005184">
    <property type="protein sequence ID" value="VDP32980.1"/>
    <property type="molecule type" value="Genomic_DNA"/>
</dbReference>
<evidence type="ECO:0000313" key="1">
    <source>
        <dbReference type="EMBL" id="VDP32980.1"/>
    </source>
</evidence>
<protein>
    <submittedName>
        <fullName evidence="3">Gag_p30 domain-containing protein</fullName>
    </submittedName>
</protein>
<reference evidence="1 2" key="2">
    <citation type="submission" date="2018-11" db="EMBL/GenBank/DDBJ databases">
        <authorList>
            <consortium name="Pathogen Informatics"/>
        </authorList>
    </citation>
    <scope>NUCLEOTIDE SEQUENCE [LARGE SCALE GENOMIC DNA]</scope>
    <source>
        <strain evidence="1 2">Egypt</strain>
    </source>
</reference>
<reference evidence="3" key="1">
    <citation type="submission" date="2016-06" db="UniProtKB">
        <authorList>
            <consortium name="WormBaseParasite"/>
        </authorList>
    </citation>
    <scope>IDENTIFICATION</scope>
</reference>
<proteinExistence type="predicted"/>
<dbReference type="WBParaSite" id="ECPE_0000107901-mRNA-1">
    <property type="protein sequence ID" value="ECPE_0000107901-mRNA-1"/>
    <property type="gene ID" value="ECPE_0000107901"/>
</dbReference>
<gene>
    <name evidence="1" type="ORF">ECPE_LOCUS1079</name>
</gene>
<organism evidence="3">
    <name type="scientific">Echinostoma caproni</name>
    <dbReference type="NCBI Taxonomy" id="27848"/>
    <lineage>
        <taxon>Eukaryota</taxon>
        <taxon>Metazoa</taxon>
        <taxon>Spiralia</taxon>
        <taxon>Lophotrochozoa</taxon>
        <taxon>Platyhelminthes</taxon>
        <taxon>Trematoda</taxon>
        <taxon>Digenea</taxon>
        <taxon>Plagiorchiida</taxon>
        <taxon>Echinostomata</taxon>
        <taxon>Echinostomatoidea</taxon>
        <taxon>Echinostomatidae</taxon>
        <taxon>Echinostoma</taxon>
    </lineage>
</organism>